<evidence type="ECO:0000313" key="4">
    <source>
        <dbReference type="Proteomes" id="UP000269793"/>
    </source>
</evidence>
<comment type="similarity">
    <text evidence="1">Belongs to the actin family.</text>
</comment>
<dbReference type="AlphaFoldDB" id="A0A3G2SAN7"/>
<feature type="compositionally biased region" description="Polar residues" evidence="2">
    <location>
        <begin position="454"/>
        <end position="464"/>
    </location>
</feature>
<dbReference type="Proteomes" id="UP000269793">
    <property type="component" value="Chromosome VI"/>
</dbReference>
<dbReference type="SMART" id="SM00268">
    <property type="entry name" value="ACTIN"/>
    <property type="match status" value="1"/>
</dbReference>
<accession>A0A3G2SAN7</accession>
<evidence type="ECO:0000256" key="1">
    <source>
        <dbReference type="RuleBase" id="RU000487"/>
    </source>
</evidence>
<dbReference type="Gene3D" id="3.30.420.40">
    <property type="match status" value="3"/>
</dbReference>
<name>A0A3G2SAN7_MALR7</name>
<evidence type="ECO:0000256" key="2">
    <source>
        <dbReference type="SAM" id="MobiDB-lite"/>
    </source>
</evidence>
<dbReference type="EMBL" id="CP033153">
    <property type="protein sequence ID" value="AYO44412.1"/>
    <property type="molecule type" value="Genomic_DNA"/>
</dbReference>
<reference evidence="3 4" key="1">
    <citation type="submission" date="2018-10" db="EMBL/GenBank/DDBJ databases">
        <title>Complete genome sequence of Malassezia restricta CBS 7877.</title>
        <authorList>
            <person name="Morand S.C."/>
            <person name="Bertignac M."/>
            <person name="Iltis A."/>
            <person name="Kolder I."/>
            <person name="Pirovano W."/>
            <person name="Jourdain R."/>
            <person name="Clavaud C."/>
        </authorList>
    </citation>
    <scope>NUCLEOTIDE SEQUENCE [LARGE SCALE GENOMIC DNA]</scope>
    <source>
        <strain evidence="3 4">CBS 7877</strain>
    </source>
</reference>
<dbReference type="OrthoDB" id="7340501at2759"/>
<evidence type="ECO:0000313" key="3">
    <source>
        <dbReference type="EMBL" id="AYO44412.1"/>
    </source>
</evidence>
<dbReference type="InterPro" id="IPR004000">
    <property type="entry name" value="Actin"/>
</dbReference>
<dbReference type="PANTHER" id="PTHR11937">
    <property type="entry name" value="ACTIN"/>
    <property type="match status" value="1"/>
</dbReference>
<proteinExistence type="inferred from homology"/>
<dbReference type="Pfam" id="PF00022">
    <property type="entry name" value="Actin"/>
    <property type="match status" value="2"/>
</dbReference>
<dbReference type="VEuPathDB" id="FungiDB:DNF11_3462"/>
<feature type="region of interest" description="Disordered" evidence="2">
    <location>
        <begin position="454"/>
        <end position="483"/>
    </location>
</feature>
<feature type="region of interest" description="Disordered" evidence="2">
    <location>
        <begin position="380"/>
        <end position="403"/>
    </location>
</feature>
<organism evidence="3 4">
    <name type="scientific">Malassezia restricta (strain ATCC 96810 / NBRC 103918 / CBS 7877)</name>
    <name type="common">Seborrheic dermatitis infection agent</name>
    <dbReference type="NCBI Taxonomy" id="425264"/>
    <lineage>
        <taxon>Eukaryota</taxon>
        <taxon>Fungi</taxon>
        <taxon>Dikarya</taxon>
        <taxon>Basidiomycota</taxon>
        <taxon>Ustilaginomycotina</taxon>
        <taxon>Malasseziomycetes</taxon>
        <taxon>Malasseziales</taxon>
        <taxon>Malasseziaceae</taxon>
        <taxon>Malassezia</taxon>
    </lineage>
</organism>
<dbReference type="CDD" id="cd10211">
    <property type="entry name" value="ASKHA_NBD_Arp5"/>
    <property type="match status" value="1"/>
</dbReference>
<gene>
    <name evidence="3" type="primary">arp5</name>
    <name evidence="3" type="ORF">DNF11_3462</name>
</gene>
<keyword evidence="4" id="KW-1185">Reference proteome</keyword>
<dbReference type="Gene3D" id="3.90.640.10">
    <property type="entry name" value="Actin, Chain A, domain 4"/>
    <property type="match status" value="1"/>
</dbReference>
<sequence>MLGSSELRAGFSSNESDSPMYTCENIVSRFRDRKRSANMVLCGTDCYADAQSRGNIKSPFDGNVVCGFDTMEYMLDNTFSKLGIDTDRVDHPLLLTEPLCNPEYSRGQMNELLFEAYRVQSVNYGLDALFSAYANNVRDNGLVVSAGRTTTAIVPLVQGRGYLDNAKRLSWGGLLASDFLLRLLQLKYPNCPQRITPYETQCMLEELCYTSLDYDAELRSLQDPDVLAKVDRVVQLPYSAPEYKEKTKEELDQIAERKRAAGRRLQEQTRIMRLEKAQRNENDLKYYTLLSEWKEKESPEEYQARLEADGFETEQEFDRTLKRLDTAVRKFRAEEQGEEFEEEKKEPEFPLVDVPDNELDEEGIKEKRRQRLLKAGHEARLRARAEKEKEKRLQAEEEERETRERTENLAAWLSKMRTQHQESIARIEERKRLREMLPNRKSAAAQQRMRNITALASEQDASSSDSHRRRKRGDDEDTFGANDNDWSVYRTINDATNEEEEAQDYVTLAEIEQKLLQFDDAFTDESTYEALQARKTRLTQTFLYGQPSRLDMDDPIQYHQLHLNVERIRVPEISWQPLIAGVDQAGVAELGRHVLFSVDQTIRDRMIRNVLVTGRYSSLPGFDARLSNSLQSYLPPNAPLSVRRAQCPRFDPWRGMREWVTEQSDLFRASSVTRAEYEEKGSGWFKEHALSSCWQA</sequence>
<protein>
    <submittedName>
        <fullName evidence="3">Actin-like protein arp5</fullName>
    </submittedName>
</protein>
<dbReference type="STRING" id="425264.A0A3G2SAN7"/>
<dbReference type="FunFam" id="3.30.420.40:FF:000058">
    <property type="entry name" value="Putative actin-related protein 5"/>
    <property type="match status" value="1"/>
</dbReference>
<dbReference type="InterPro" id="IPR043129">
    <property type="entry name" value="ATPase_NBD"/>
</dbReference>
<dbReference type="SUPFAM" id="SSF53067">
    <property type="entry name" value="Actin-like ATPase domain"/>
    <property type="match status" value="2"/>
</dbReference>